<comment type="caution">
    <text evidence="15">The sequence shown here is derived from an EMBL/GenBank/DDBJ whole genome shotgun (WGS) entry which is preliminary data.</text>
</comment>
<evidence type="ECO:0000259" key="14">
    <source>
        <dbReference type="PROSITE" id="PS50035"/>
    </source>
</evidence>
<dbReference type="PROSITE" id="PS50035">
    <property type="entry name" value="PLD"/>
    <property type="match status" value="2"/>
</dbReference>
<gene>
    <name evidence="15" type="primary">cls</name>
    <name evidence="15" type="ORF">ACFO4R_01055</name>
</gene>
<feature type="domain" description="PLD phosphodiesterase" evidence="14">
    <location>
        <begin position="400"/>
        <end position="427"/>
    </location>
</feature>
<dbReference type="CDD" id="cd09110">
    <property type="entry name" value="PLDc_CLS_1"/>
    <property type="match status" value="1"/>
</dbReference>
<dbReference type="SUPFAM" id="SSF56024">
    <property type="entry name" value="Phospholipase D/nuclease"/>
    <property type="match status" value="2"/>
</dbReference>
<reference evidence="16" key="1">
    <citation type="journal article" date="2019" name="Int. J. Syst. Evol. Microbiol.">
        <title>The Global Catalogue of Microorganisms (GCM) 10K type strain sequencing project: providing services to taxonomists for standard genome sequencing and annotation.</title>
        <authorList>
            <consortium name="The Broad Institute Genomics Platform"/>
            <consortium name="The Broad Institute Genome Sequencing Center for Infectious Disease"/>
            <person name="Wu L."/>
            <person name="Ma J."/>
        </authorList>
    </citation>
    <scope>NUCLEOTIDE SEQUENCE [LARGE SCALE GENOMIC DNA]</scope>
    <source>
        <strain evidence="16">CCUG 46385</strain>
    </source>
</reference>
<keyword evidence="6" id="KW-0677">Repeat</keyword>
<keyword evidence="16" id="KW-1185">Reference proteome</keyword>
<dbReference type="Pfam" id="PF13091">
    <property type="entry name" value="PLDc_2"/>
    <property type="match status" value="2"/>
</dbReference>
<keyword evidence="8 12" id="KW-0443">Lipid metabolism</keyword>
<evidence type="ECO:0000256" key="12">
    <source>
        <dbReference type="HAMAP-Rule" id="MF_01916"/>
    </source>
</evidence>
<evidence type="ECO:0000313" key="16">
    <source>
        <dbReference type="Proteomes" id="UP001595916"/>
    </source>
</evidence>
<keyword evidence="5 12" id="KW-0812">Transmembrane</keyword>
<dbReference type="InterPro" id="IPR001736">
    <property type="entry name" value="PLipase_D/transphosphatidylase"/>
</dbReference>
<feature type="active site" evidence="12">
    <location>
        <position position="235"/>
    </location>
</feature>
<feature type="active site" evidence="12">
    <location>
        <position position="230"/>
    </location>
</feature>
<dbReference type="InterPro" id="IPR027379">
    <property type="entry name" value="CLS_N"/>
</dbReference>
<evidence type="ECO:0000256" key="11">
    <source>
        <dbReference type="ARBA" id="ARBA00023264"/>
    </source>
</evidence>
<organism evidence="15 16">
    <name type="scientific">Filifactor villosus</name>
    <dbReference type="NCBI Taxonomy" id="29374"/>
    <lineage>
        <taxon>Bacteria</taxon>
        <taxon>Bacillati</taxon>
        <taxon>Bacillota</taxon>
        <taxon>Clostridia</taxon>
        <taxon>Peptostreptococcales</taxon>
        <taxon>Filifactoraceae</taxon>
        <taxon>Filifactor</taxon>
    </lineage>
</organism>
<comment type="function">
    <text evidence="12">Catalyzes the reversible phosphatidyl group transfer from one phosphatidylglycerol molecule to another to form cardiolipin (CL) (diphosphatidylglycerol) and glycerol.</text>
</comment>
<proteinExistence type="inferred from homology"/>
<evidence type="ECO:0000256" key="2">
    <source>
        <dbReference type="ARBA" id="ARBA00022475"/>
    </source>
</evidence>
<evidence type="ECO:0000256" key="6">
    <source>
        <dbReference type="ARBA" id="ARBA00022737"/>
    </source>
</evidence>
<dbReference type="Proteomes" id="UP001595916">
    <property type="component" value="Unassembled WGS sequence"/>
</dbReference>
<keyword evidence="2 12" id="KW-1003">Cell membrane</keyword>
<keyword evidence="4 12" id="KW-0808">Transferase</keyword>
<dbReference type="InterPro" id="IPR022924">
    <property type="entry name" value="Cardiolipin_synthase"/>
</dbReference>
<dbReference type="HAMAP" id="MF_01916">
    <property type="entry name" value="Cardiolipin_synth_Cls"/>
    <property type="match status" value="1"/>
</dbReference>
<accession>A0ABV9QH69</accession>
<dbReference type="Pfam" id="PF13396">
    <property type="entry name" value="PLDc_N"/>
    <property type="match status" value="1"/>
</dbReference>
<evidence type="ECO:0000256" key="5">
    <source>
        <dbReference type="ARBA" id="ARBA00022692"/>
    </source>
</evidence>
<dbReference type="NCBIfam" id="TIGR04265">
    <property type="entry name" value="bac_cardiolipin"/>
    <property type="match status" value="1"/>
</dbReference>
<dbReference type="InterPro" id="IPR030874">
    <property type="entry name" value="Cardiolipin_synth_Firmi"/>
</dbReference>
<protein>
    <recommendedName>
        <fullName evidence="12 13">Cardiolipin synthase</fullName>
        <shortName evidence="12">CL synthase</shortName>
        <ecNumber evidence="12 13">2.7.8.-</ecNumber>
    </recommendedName>
</protein>
<keyword evidence="10 12" id="KW-0594">Phospholipid biosynthesis</keyword>
<evidence type="ECO:0000313" key="15">
    <source>
        <dbReference type="EMBL" id="MFC4803660.1"/>
    </source>
</evidence>
<comment type="similarity">
    <text evidence="12">Belongs to the phospholipase D family. Cardiolipin synthase subfamily.</text>
</comment>
<feature type="transmembrane region" description="Helical" evidence="12">
    <location>
        <begin position="6"/>
        <end position="23"/>
    </location>
</feature>
<name>A0ABV9QH69_9FIRM</name>
<keyword evidence="3 12" id="KW-0444">Lipid biosynthesis</keyword>
<evidence type="ECO:0000256" key="3">
    <source>
        <dbReference type="ARBA" id="ARBA00022516"/>
    </source>
</evidence>
<dbReference type="EMBL" id="JBHSHL010000003">
    <property type="protein sequence ID" value="MFC4803660.1"/>
    <property type="molecule type" value="Genomic_DNA"/>
</dbReference>
<dbReference type="CDD" id="cd09112">
    <property type="entry name" value="PLDc_CLS_2"/>
    <property type="match status" value="1"/>
</dbReference>
<feature type="active site" evidence="12">
    <location>
        <position position="412"/>
    </location>
</feature>
<evidence type="ECO:0000256" key="8">
    <source>
        <dbReference type="ARBA" id="ARBA00023098"/>
    </source>
</evidence>
<feature type="domain" description="PLD phosphodiesterase" evidence="14">
    <location>
        <begin position="223"/>
        <end position="250"/>
    </location>
</feature>
<dbReference type="InterPro" id="IPR025202">
    <property type="entry name" value="PLD-like_dom"/>
</dbReference>
<dbReference type="SMART" id="SM00155">
    <property type="entry name" value="PLDc"/>
    <property type="match status" value="2"/>
</dbReference>
<dbReference type="Gene3D" id="3.30.870.10">
    <property type="entry name" value="Endonuclease Chain A"/>
    <property type="match status" value="2"/>
</dbReference>
<evidence type="ECO:0000256" key="4">
    <source>
        <dbReference type="ARBA" id="ARBA00022679"/>
    </source>
</evidence>
<comment type="subcellular location">
    <subcellularLocation>
        <location evidence="1 12">Cell membrane</location>
        <topology evidence="1 12">Multi-pass membrane protein</topology>
    </subcellularLocation>
</comment>
<keyword evidence="9 12" id="KW-0472">Membrane</keyword>
<feature type="transmembrane region" description="Helical" evidence="12">
    <location>
        <begin position="32"/>
        <end position="52"/>
    </location>
</feature>
<comment type="catalytic activity">
    <reaction evidence="12">
        <text>2 a 1,2-diacyl-sn-glycero-3-phospho-(1'-sn-glycerol) = a cardiolipin + glycerol</text>
        <dbReference type="Rhea" id="RHEA:31451"/>
        <dbReference type="ChEBI" id="CHEBI:17754"/>
        <dbReference type="ChEBI" id="CHEBI:62237"/>
        <dbReference type="ChEBI" id="CHEBI:64716"/>
    </reaction>
</comment>
<evidence type="ECO:0000256" key="1">
    <source>
        <dbReference type="ARBA" id="ARBA00004651"/>
    </source>
</evidence>
<dbReference type="EC" id="2.7.8.-" evidence="12 13"/>
<dbReference type="PANTHER" id="PTHR21248:SF22">
    <property type="entry name" value="PHOSPHOLIPASE D"/>
    <property type="match status" value="1"/>
</dbReference>
<keyword evidence="11 12" id="KW-1208">Phospholipid metabolism</keyword>
<evidence type="ECO:0000256" key="7">
    <source>
        <dbReference type="ARBA" id="ARBA00022989"/>
    </source>
</evidence>
<sequence length="487" mass="56738">MFVTGISILYLIMLVFTAMFIFLENKDNNKTISWLLVLVFLPVVGFVLYLIFGENVRSDKNSRRAKLTSEFFEHSDLVGIEAFDDLVRTQKEGVRSLPIFRENDRRIISLILNSGKFPVTSNNKVRVFEEGVSKFESLLRDIEEAQHHIHIEYFIIKDSVIGNKLREALIRKAKQGVKIRIIYDDLGSWRLHIEQSYLKSLKESGCEVYSYAMEKFPFLYRNINFRDHRKIVIIDGRIGYIGGINIGDEYVHQDPYFDFWRDTHLRIEGEAVYSLQIVFLLSWYLIREEMIKEGFLFPPIVRQLGYSMVQIATSDASTPHETIYQAYFSGITGARRSIFIQTPYFIPDQALLTGLKAALLSGVEVSIMFPSYPDHFVVYHASHSYLEEVMELGAKVYLYKKGFLHSKVVIIDRTFATVGTANMDIRSFSLNAEINAFIYDDKSVDRLYNMFKRDIKDCVEVDYLRYRQKSVFKRFVEAFCRLFSPLL</sequence>
<keyword evidence="7 12" id="KW-1133">Transmembrane helix</keyword>
<dbReference type="PANTHER" id="PTHR21248">
    <property type="entry name" value="CARDIOLIPIN SYNTHASE"/>
    <property type="match status" value="1"/>
</dbReference>
<feature type="active site" evidence="12">
    <location>
        <position position="228"/>
    </location>
</feature>
<evidence type="ECO:0000256" key="10">
    <source>
        <dbReference type="ARBA" id="ARBA00023209"/>
    </source>
</evidence>
<evidence type="ECO:0000256" key="13">
    <source>
        <dbReference type="NCBIfam" id="TIGR04265"/>
    </source>
</evidence>
<feature type="active site" evidence="12">
    <location>
        <position position="407"/>
    </location>
</feature>
<evidence type="ECO:0000256" key="9">
    <source>
        <dbReference type="ARBA" id="ARBA00023136"/>
    </source>
</evidence>
<dbReference type="RefSeq" id="WP_379787107.1">
    <property type="nucleotide sequence ID" value="NZ_JBHSHL010000003.1"/>
</dbReference>
<feature type="active site" evidence="12">
    <location>
        <position position="405"/>
    </location>
</feature>